<sequence length="152" mass="17566">MLGQLSRTQIEEMLHTEMVGRFGYHAEGKTYIVLINYVYDDEHMYGYSLQGIQIQLLQAHPEVCFEVDHRQNLSHWRSVIAWGTFEELEDEEAARAALLIMQREMTLIASGHSVHRMNRINPQSTSLGSMIYRIHLVEKTGRFETDSEAGQP</sequence>
<accession>D6U1X9</accession>
<dbReference type="InterPro" id="IPR024747">
    <property type="entry name" value="Pyridox_Oxase-rel"/>
</dbReference>
<dbReference type="Gene3D" id="2.30.110.10">
    <property type="entry name" value="Electron Transport, Fmn-binding Protein, Chain A"/>
    <property type="match status" value="1"/>
</dbReference>
<name>D6U1X9_KTERA</name>
<dbReference type="OrthoDB" id="4726615at2"/>
<comment type="caution">
    <text evidence="1">The sequence shown here is derived from an EMBL/GenBank/DDBJ whole genome shotgun (WGS) entry which is preliminary data.</text>
</comment>
<evidence type="ECO:0000313" key="1">
    <source>
        <dbReference type="EMBL" id="EFH80863.1"/>
    </source>
</evidence>
<dbReference type="RefSeq" id="WP_007917899.1">
    <property type="nucleotide sequence ID" value="NZ_ADVG01000004.1"/>
</dbReference>
<protein>
    <submittedName>
        <fullName evidence="1">Flavin-nucleotide-binding protein</fullName>
    </submittedName>
</protein>
<reference evidence="1 2" key="1">
    <citation type="journal article" date="2011" name="Stand. Genomic Sci.">
        <title>Non-contiguous finished genome sequence and contextual data of the filamentous soil bacterium Ktedonobacter racemifer type strain (SOSP1-21).</title>
        <authorList>
            <person name="Chang Y.J."/>
            <person name="Land M."/>
            <person name="Hauser L."/>
            <person name="Chertkov O."/>
            <person name="Del Rio T.G."/>
            <person name="Nolan M."/>
            <person name="Copeland A."/>
            <person name="Tice H."/>
            <person name="Cheng J.F."/>
            <person name="Lucas S."/>
            <person name="Han C."/>
            <person name="Goodwin L."/>
            <person name="Pitluck S."/>
            <person name="Ivanova N."/>
            <person name="Ovchinikova G."/>
            <person name="Pati A."/>
            <person name="Chen A."/>
            <person name="Palaniappan K."/>
            <person name="Mavromatis K."/>
            <person name="Liolios K."/>
            <person name="Brettin T."/>
            <person name="Fiebig A."/>
            <person name="Rohde M."/>
            <person name="Abt B."/>
            <person name="Goker M."/>
            <person name="Detter J.C."/>
            <person name="Woyke T."/>
            <person name="Bristow J."/>
            <person name="Eisen J.A."/>
            <person name="Markowitz V."/>
            <person name="Hugenholtz P."/>
            <person name="Kyrpides N.C."/>
            <person name="Klenk H.P."/>
            <person name="Lapidus A."/>
        </authorList>
    </citation>
    <scope>NUCLEOTIDE SEQUENCE [LARGE SCALE GENOMIC DNA]</scope>
    <source>
        <strain evidence="2">DSM 44963</strain>
    </source>
</reference>
<dbReference type="SUPFAM" id="SSF50475">
    <property type="entry name" value="FMN-binding split barrel"/>
    <property type="match status" value="1"/>
</dbReference>
<dbReference type="EMBL" id="ADVG01000004">
    <property type="protein sequence ID" value="EFH80863.1"/>
    <property type="molecule type" value="Genomic_DNA"/>
</dbReference>
<dbReference type="InterPro" id="IPR012349">
    <property type="entry name" value="Split_barrel_FMN-bd"/>
</dbReference>
<dbReference type="Pfam" id="PF12900">
    <property type="entry name" value="Pyridox_ox_2"/>
    <property type="match status" value="1"/>
</dbReference>
<proteinExistence type="predicted"/>
<evidence type="ECO:0000313" key="2">
    <source>
        <dbReference type="Proteomes" id="UP000004508"/>
    </source>
</evidence>
<dbReference type="eggNOG" id="COG3467">
    <property type="taxonomic scope" value="Bacteria"/>
</dbReference>
<keyword evidence="2" id="KW-1185">Reference proteome</keyword>
<organism evidence="1 2">
    <name type="scientific">Ktedonobacter racemifer DSM 44963</name>
    <dbReference type="NCBI Taxonomy" id="485913"/>
    <lineage>
        <taxon>Bacteria</taxon>
        <taxon>Bacillati</taxon>
        <taxon>Chloroflexota</taxon>
        <taxon>Ktedonobacteria</taxon>
        <taxon>Ktedonobacterales</taxon>
        <taxon>Ktedonobacteraceae</taxon>
        <taxon>Ktedonobacter</taxon>
    </lineage>
</organism>
<dbReference type="Proteomes" id="UP000004508">
    <property type="component" value="Unassembled WGS sequence"/>
</dbReference>
<dbReference type="AlphaFoldDB" id="D6U1X9"/>
<dbReference type="STRING" id="485913.Krac_1495"/>
<dbReference type="InParanoid" id="D6U1X9"/>
<gene>
    <name evidence="1" type="ORF">Krac_1495</name>
</gene>